<name>A0AAD7ZMS0_DIPPU</name>
<keyword evidence="5 8" id="KW-0472">Membrane</keyword>
<comment type="caution">
    <text evidence="8">Lacks conserved residue(s) required for the propagation of feature annotation.</text>
</comment>
<keyword evidence="10" id="KW-1185">Reference proteome</keyword>
<dbReference type="InterPro" id="IPR013604">
    <property type="entry name" value="7TM_chemorcpt"/>
</dbReference>
<dbReference type="GO" id="GO:0050909">
    <property type="term" value="P:sensory perception of taste"/>
    <property type="evidence" value="ECO:0007669"/>
    <property type="project" value="InterPro"/>
</dbReference>
<evidence type="ECO:0000256" key="2">
    <source>
        <dbReference type="ARBA" id="ARBA00022475"/>
    </source>
</evidence>
<evidence type="ECO:0000256" key="4">
    <source>
        <dbReference type="ARBA" id="ARBA00022989"/>
    </source>
</evidence>
<dbReference type="GO" id="GO:0030425">
    <property type="term" value="C:dendrite"/>
    <property type="evidence" value="ECO:0007669"/>
    <property type="project" value="TreeGrafter"/>
</dbReference>
<dbReference type="PANTHER" id="PTHR21143">
    <property type="entry name" value="INVERTEBRATE GUSTATORY RECEPTOR"/>
    <property type="match status" value="1"/>
</dbReference>
<evidence type="ECO:0000313" key="10">
    <source>
        <dbReference type="Proteomes" id="UP001233999"/>
    </source>
</evidence>
<dbReference type="GO" id="GO:0008049">
    <property type="term" value="P:male courtship behavior"/>
    <property type="evidence" value="ECO:0007669"/>
    <property type="project" value="TreeGrafter"/>
</dbReference>
<sequence>KPTRFAIPIIDLYKTFVLEFVDMIKGDNNINVYGGAVLCIFAIIIRFLVLIRNLNLPLIYKRLAEFDTKILLMYYLRTISYNCKNYKICYLFCIVLLTPYYMITIISQFSVAMSKEFNSITILTIFNFWPFVTVDVLYPTIILGLWWRFRALNSKIETFIEYFENNTLKHVMLTDINNFEFNSISILNLRILYDSLTEICKLANSSFSIPVLICIALKFISLTFKLYIFVSRSLSNKYFLGTFDIQFVFTIIYSISNIILTIWFTTAVASEANRTGVLVHKLLNKVNDSRVKEELELFSMQLLHQKVQFTACGFFPLDFTLLHSIIGAVTTYLIILIQFQLTFSDHLNGTVCILSNHTSTF</sequence>
<evidence type="ECO:0000256" key="1">
    <source>
        <dbReference type="ARBA" id="ARBA00004651"/>
    </source>
</evidence>
<feature type="transmembrane region" description="Helical" evidence="8">
    <location>
        <begin position="128"/>
        <end position="147"/>
    </location>
</feature>
<evidence type="ECO:0000256" key="5">
    <source>
        <dbReference type="ARBA" id="ARBA00023136"/>
    </source>
</evidence>
<comment type="function">
    <text evidence="8">Gustatory receptor which mediates acceptance or avoidance behavior, depending on its substrates.</text>
</comment>
<feature type="non-terminal residue" evidence="9">
    <location>
        <position position="1"/>
    </location>
</feature>
<keyword evidence="7 8" id="KW-0807">Transducer</keyword>
<dbReference type="EMBL" id="JASPKZ010007570">
    <property type="protein sequence ID" value="KAJ9583550.1"/>
    <property type="molecule type" value="Genomic_DNA"/>
</dbReference>
<dbReference type="GO" id="GO:0043025">
    <property type="term" value="C:neuronal cell body"/>
    <property type="evidence" value="ECO:0007669"/>
    <property type="project" value="TreeGrafter"/>
</dbReference>
<keyword evidence="3 8" id="KW-0812">Transmembrane</keyword>
<comment type="similarity">
    <text evidence="8">Belongs to the insect chemoreceptor superfamily. Gustatory receptor (GR) family.</text>
</comment>
<dbReference type="GO" id="GO:0030424">
    <property type="term" value="C:axon"/>
    <property type="evidence" value="ECO:0007669"/>
    <property type="project" value="TreeGrafter"/>
</dbReference>
<gene>
    <name evidence="9" type="ORF">L9F63_022113</name>
</gene>
<feature type="non-terminal residue" evidence="9">
    <location>
        <position position="361"/>
    </location>
</feature>
<evidence type="ECO:0000256" key="3">
    <source>
        <dbReference type="ARBA" id="ARBA00022692"/>
    </source>
</evidence>
<evidence type="ECO:0000256" key="6">
    <source>
        <dbReference type="ARBA" id="ARBA00023170"/>
    </source>
</evidence>
<dbReference type="PANTHER" id="PTHR21143:SF134">
    <property type="entry name" value="GUSTATORY RECEPTOR"/>
    <property type="match status" value="1"/>
</dbReference>
<dbReference type="AlphaFoldDB" id="A0AAD7ZMS0"/>
<evidence type="ECO:0000313" key="9">
    <source>
        <dbReference type="EMBL" id="KAJ9583550.1"/>
    </source>
</evidence>
<dbReference type="GO" id="GO:0007635">
    <property type="term" value="P:chemosensory behavior"/>
    <property type="evidence" value="ECO:0007669"/>
    <property type="project" value="TreeGrafter"/>
</dbReference>
<reference evidence="9" key="1">
    <citation type="journal article" date="2023" name="IScience">
        <title>Live-bearing cockroach genome reveals convergent evolutionary mechanisms linked to viviparity in insects and beyond.</title>
        <authorList>
            <person name="Fouks B."/>
            <person name="Harrison M.C."/>
            <person name="Mikhailova A.A."/>
            <person name="Marchal E."/>
            <person name="English S."/>
            <person name="Carruthers M."/>
            <person name="Jennings E.C."/>
            <person name="Chiamaka E.L."/>
            <person name="Frigard R.A."/>
            <person name="Pippel M."/>
            <person name="Attardo G.M."/>
            <person name="Benoit J.B."/>
            <person name="Bornberg-Bauer E."/>
            <person name="Tobe S.S."/>
        </authorList>
    </citation>
    <scope>NUCLEOTIDE SEQUENCE</scope>
    <source>
        <strain evidence="9">Stay&amp;Tobe</strain>
    </source>
</reference>
<keyword evidence="4 8" id="KW-1133">Transmembrane helix</keyword>
<protein>
    <recommendedName>
        <fullName evidence="8">Gustatory receptor</fullName>
    </recommendedName>
</protein>
<feature type="transmembrane region" description="Helical" evidence="8">
    <location>
        <begin position="30"/>
        <end position="51"/>
    </location>
</feature>
<keyword evidence="2 8" id="KW-1003">Cell membrane</keyword>
<evidence type="ECO:0000256" key="7">
    <source>
        <dbReference type="ARBA" id="ARBA00023224"/>
    </source>
</evidence>
<dbReference type="Proteomes" id="UP001233999">
    <property type="component" value="Unassembled WGS sequence"/>
</dbReference>
<feature type="transmembrane region" description="Helical" evidence="8">
    <location>
        <begin position="88"/>
        <end position="108"/>
    </location>
</feature>
<reference evidence="9" key="2">
    <citation type="submission" date="2023-05" db="EMBL/GenBank/DDBJ databases">
        <authorList>
            <person name="Fouks B."/>
        </authorList>
    </citation>
    <scope>NUCLEOTIDE SEQUENCE</scope>
    <source>
        <strain evidence="9">Stay&amp;Tobe</strain>
        <tissue evidence="9">Testes</tissue>
    </source>
</reference>
<feature type="transmembrane region" description="Helical" evidence="8">
    <location>
        <begin position="209"/>
        <end position="230"/>
    </location>
</feature>
<feature type="transmembrane region" description="Helical" evidence="8">
    <location>
        <begin position="245"/>
        <end position="264"/>
    </location>
</feature>
<organism evidence="9 10">
    <name type="scientific">Diploptera punctata</name>
    <name type="common">Pacific beetle cockroach</name>
    <dbReference type="NCBI Taxonomy" id="6984"/>
    <lineage>
        <taxon>Eukaryota</taxon>
        <taxon>Metazoa</taxon>
        <taxon>Ecdysozoa</taxon>
        <taxon>Arthropoda</taxon>
        <taxon>Hexapoda</taxon>
        <taxon>Insecta</taxon>
        <taxon>Pterygota</taxon>
        <taxon>Neoptera</taxon>
        <taxon>Polyneoptera</taxon>
        <taxon>Dictyoptera</taxon>
        <taxon>Blattodea</taxon>
        <taxon>Blaberoidea</taxon>
        <taxon>Blaberidae</taxon>
        <taxon>Diplopterinae</taxon>
        <taxon>Diploptera</taxon>
    </lineage>
</organism>
<comment type="subcellular location">
    <subcellularLocation>
        <location evidence="1 8">Cell membrane</location>
        <topology evidence="1 8">Multi-pass membrane protein</topology>
    </subcellularLocation>
</comment>
<accession>A0AAD7ZMS0</accession>
<dbReference type="Pfam" id="PF08395">
    <property type="entry name" value="7tm_7"/>
    <property type="match status" value="1"/>
</dbReference>
<evidence type="ECO:0000256" key="8">
    <source>
        <dbReference type="RuleBase" id="RU363108"/>
    </source>
</evidence>
<dbReference type="GO" id="GO:0007165">
    <property type="term" value="P:signal transduction"/>
    <property type="evidence" value="ECO:0007669"/>
    <property type="project" value="UniProtKB-KW"/>
</dbReference>
<proteinExistence type="inferred from homology"/>
<keyword evidence="6 8" id="KW-0675">Receptor</keyword>
<dbReference type="GO" id="GO:0005886">
    <property type="term" value="C:plasma membrane"/>
    <property type="evidence" value="ECO:0007669"/>
    <property type="project" value="UniProtKB-SubCell"/>
</dbReference>
<comment type="caution">
    <text evidence="9">The sequence shown here is derived from an EMBL/GenBank/DDBJ whole genome shotgun (WGS) entry which is preliminary data.</text>
</comment>